<accession>X1EKM4</accession>
<keyword evidence="1" id="KW-0472">Membrane</keyword>
<evidence type="ECO:0000256" key="1">
    <source>
        <dbReference type="SAM" id="Phobius"/>
    </source>
</evidence>
<protein>
    <recommendedName>
        <fullName evidence="3">DUF5658 domain-containing protein</fullName>
    </recommendedName>
</protein>
<feature type="transmembrane region" description="Helical" evidence="1">
    <location>
        <begin position="42"/>
        <end position="67"/>
    </location>
</feature>
<proteinExistence type="predicted"/>
<feature type="transmembrane region" description="Helical" evidence="1">
    <location>
        <begin position="74"/>
        <end position="94"/>
    </location>
</feature>
<evidence type="ECO:0008006" key="3">
    <source>
        <dbReference type="Google" id="ProtNLM"/>
    </source>
</evidence>
<dbReference type="AlphaFoldDB" id="X1EKM4"/>
<dbReference type="EMBL" id="BARU01006575">
    <property type="protein sequence ID" value="GAH33886.1"/>
    <property type="molecule type" value="Genomic_DNA"/>
</dbReference>
<evidence type="ECO:0000313" key="2">
    <source>
        <dbReference type="EMBL" id="GAH33886.1"/>
    </source>
</evidence>
<keyword evidence="1" id="KW-0812">Transmembrane</keyword>
<organism evidence="2">
    <name type="scientific">marine sediment metagenome</name>
    <dbReference type="NCBI Taxonomy" id="412755"/>
    <lineage>
        <taxon>unclassified sequences</taxon>
        <taxon>metagenomes</taxon>
        <taxon>ecological metagenomes</taxon>
    </lineage>
</organism>
<sequence>MKRIEKLSYTLMMLGVAGDQISTRVSLSIPYFYESNPYSAKLMAMGLWLPFDLLLLLVGFAVPWAIIRKWGKHAILVYPILYGAARLAAAVWNVTQLWMI</sequence>
<name>X1EKM4_9ZZZZ</name>
<reference evidence="2" key="1">
    <citation type="journal article" date="2014" name="Front. Microbiol.">
        <title>High frequency of phylogenetically diverse reductive dehalogenase-homologous genes in deep subseafloor sedimentary metagenomes.</title>
        <authorList>
            <person name="Kawai M."/>
            <person name="Futagami T."/>
            <person name="Toyoda A."/>
            <person name="Takaki Y."/>
            <person name="Nishi S."/>
            <person name="Hori S."/>
            <person name="Arai W."/>
            <person name="Tsubouchi T."/>
            <person name="Morono Y."/>
            <person name="Uchiyama I."/>
            <person name="Ito T."/>
            <person name="Fujiyama A."/>
            <person name="Inagaki F."/>
            <person name="Takami H."/>
        </authorList>
    </citation>
    <scope>NUCLEOTIDE SEQUENCE</scope>
    <source>
        <strain evidence="2">Expedition CK06-06</strain>
    </source>
</reference>
<keyword evidence="1" id="KW-1133">Transmembrane helix</keyword>
<comment type="caution">
    <text evidence="2">The sequence shown here is derived from an EMBL/GenBank/DDBJ whole genome shotgun (WGS) entry which is preliminary data.</text>
</comment>
<gene>
    <name evidence="2" type="ORF">S03H2_12938</name>
</gene>